<sequence length="347" mass="37247">MSSSAPKRARVTPPSQLDVLSDAAPSEDDLKQSVALARLLAEQGVGTDARTSATGKAVLQLLNSIALRFVRKVGLAHGLSTEQAEDAGGMLLPIGSYALLDTLMPGADIDVLLLVPYFVERAHFFDGGGLCGLLAECDEVSGLHAVPDAFVPVLKFVTRGVPIDLLLTRLKLPVISRASVTSEVNERLLHRCLDETDAHSLNGARVALGILDLVPNRDSFRSTLRAVKLWVLRRGLGCFAMGYPGGVAWAILTARVCQLYPNAAPSLLFSRFFSVWAQWKFGANAVPVFLNSNIEQSSGGSELPAYLAAADWSSNNKRDRAYLMPVITPCRPRLCASHSVCRTPAAV</sequence>
<evidence type="ECO:0000256" key="1">
    <source>
        <dbReference type="ARBA" id="ARBA00001936"/>
    </source>
</evidence>
<evidence type="ECO:0000313" key="16">
    <source>
        <dbReference type="EMBL" id="CAD8542627.1"/>
    </source>
</evidence>
<dbReference type="Gene3D" id="1.10.1410.10">
    <property type="match status" value="1"/>
</dbReference>
<comment type="similarity">
    <text evidence="4">Belongs to the poly(A) polymerase family.</text>
</comment>
<keyword evidence="12" id="KW-0539">Nucleus</keyword>
<evidence type="ECO:0000256" key="12">
    <source>
        <dbReference type="ARBA" id="ARBA00023242"/>
    </source>
</evidence>
<dbReference type="GO" id="GO:0005634">
    <property type="term" value="C:nucleus"/>
    <property type="evidence" value="ECO:0007669"/>
    <property type="project" value="UniProtKB-SubCell"/>
</dbReference>
<keyword evidence="11" id="KW-0460">Magnesium</keyword>
<dbReference type="Pfam" id="PF20750">
    <property type="entry name" value="PAP_NTPase"/>
    <property type="match status" value="1"/>
</dbReference>
<feature type="domain" description="Poly(A) polymerase nucleotidyltransferase" evidence="15">
    <location>
        <begin position="20"/>
        <end position="214"/>
    </location>
</feature>
<evidence type="ECO:0000259" key="14">
    <source>
        <dbReference type="Pfam" id="PF04928"/>
    </source>
</evidence>
<dbReference type="GO" id="GO:0006397">
    <property type="term" value="P:mRNA processing"/>
    <property type="evidence" value="ECO:0007669"/>
    <property type="project" value="UniProtKB-KW"/>
</dbReference>
<organism evidence="16">
    <name type="scientific">Calcidiscus leptoporus</name>
    <dbReference type="NCBI Taxonomy" id="127549"/>
    <lineage>
        <taxon>Eukaryota</taxon>
        <taxon>Haptista</taxon>
        <taxon>Haptophyta</taxon>
        <taxon>Prymnesiophyceae</taxon>
        <taxon>Coccolithales</taxon>
        <taxon>Calcidiscaceae</taxon>
        <taxon>Calcidiscus</taxon>
    </lineage>
</organism>
<dbReference type="SUPFAM" id="SSF81631">
    <property type="entry name" value="PAP/OAS1 substrate-binding domain"/>
    <property type="match status" value="1"/>
</dbReference>
<comment type="cofactor">
    <cofactor evidence="1">
        <name>Mn(2+)</name>
        <dbReference type="ChEBI" id="CHEBI:29035"/>
    </cofactor>
</comment>
<evidence type="ECO:0000256" key="3">
    <source>
        <dbReference type="ARBA" id="ARBA00004123"/>
    </source>
</evidence>
<evidence type="ECO:0000256" key="6">
    <source>
        <dbReference type="ARBA" id="ARBA00022664"/>
    </source>
</evidence>
<evidence type="ECO:0000256" key="13">
    <source>
        <dbReference type="SAM" id="MobiDB-lite"/>
    </source>
</evidence>
<evidence type="ECO:0000256" key="11">
    <source>
        <dbReference type="ARBA" id="ARBA00022842"/>
    </source>
</evidence>
<dbReference type="AlphaFoldDB" id="A0A7S0J6F5"/>
<dbReference type="GO" id="GO:1990817">
    <property type="term" value="F:poly(A) RNA polymerase activity"/>
    <property type="evidence" value="ECO:0007669"/>
    <property type="project" value="UniProtKB-EC"/>
</dbReference>
<evidence type="ECO:0000259" key="15">
    <source>
        <dbReference type="Pfam" id="PF20750"/>
    </source>
</evidence>
<dbReference type="EMBL" id="HBER01035358">
    <property type="protein sequence ID" value="CAD8542627.1"/>
    <property type="molecule type" value="Transcribed_RNA"/>
</dbReference>
<dbReference type="Gene3D" id="3.30.460.10">
    <property type="entry name" value="Beta Polymerase, domain 2"/>
    <property type="match status" value="1"/>
</dbReference>
<feature type="domain" description="Poly(A) polymerase central" evidence="14">
    <location>
        <begin position="219"/>
        <end position="344"/>
    </location>
</feature>
<proteinExistence type="inferred from homology"/>
<protein>
    <recommendedName>
        <fullName evidence="5">polynucleotide adenylyltransferase</fullName>
        <ecNumber evidence="5">2.7.7.19</ecNumber>
    </recommendedName>
</protein>
<evidence type="ECO:0000256" key="8">
    <source>
        <dbReference type="ARBA" id="ARBA00022723"/>
    </source>
</evidence>
<dbReference type="Pfam" id="PF04928">
    <property type="entry name" value="PAP_central"/>
    <property type="match status" value="1"/>
</dbReference>
<comment type="cofactor">
    <cofactor evidence="2">
        <name>Mg(2+)</name>
        <dbReference type="ChEBI" id="CHEBI:18420"/>
    </cofactor>
</comment>
<evidence type="ECO:0000256" key="9">
    <source>
        <dbReference type="ARBA" id="ARBA00022741"/>
    </source>
</evidence>
<evidence type="ECO:0000256" key="10">
    <source>
        <dbReference type="ARBA" id="ARBA00022840"/>
    </source>
</evidence>
<dbReference type="EC" id="2.7.7.19" evidence="5"/>
<keyword evidence="6" id="KW-0507">mRNA processing</keyword>
<keyword evidence="10" id="KW-0067">ATP-binding</keyword>
<dbReference type="GO" id="GO:0005524">
    <property type="term" value="F:ATP binding"/>
    <property type="evidence" value="ECO:0007669"/>
    <property type="project" value="UniProtKB-KW"/>
</dbReference>
<dbReference type="SUPFAM" id="SSF81301">
    <property type="entry name" value="Nucleotidyltransferase"/>
    <property type="match status" value="1"/>
</dbReference>
<dbReference type="PANTHER" id="PTHR10682">
    <property type="entry name" value="POLY A POLYMERASE"/>
    <property type="match status" value="1"/>
</dbReference>
<keyword evidence="9" id="KW-0547">Nucleotide-binding</keyword>
<name>A0A7S0J6F5_9EUKA</name>
<accession>A0A7S0J6F5</accession>
<reference evidence="16" key="1">
    <citation type="submission" date="2021-01" db="EMBL/GenBank/DDBJ databases">
        <authorList>
            <person name="Corre E."/>
            <person name="Pelletier E."/>
            <person name="Niang G."/>
            <person name="Scheremetjew M."/>
            <person name="Finn R."/>
            <person name="Kale V."/>
            <person name="Holt S."/>
            <person name="Cochrane G."/>
            <person name="Meng A."/>
            <person name="Brown T."/>
            <person name="Cohen L."/>
        </authorList>
    </citation>
    <scope>NUCLEOTIDE SEQUENCE</scope>
    <source>
        <strain evidence="16">RCC1130</strain>
    </source>
</reference>
<dbReference type="InterPro" id="IPR007012">
    <property type="entry name" value="PolA_pol_cen_dom"/>
</dbReference>
<gene>
    <name evidence="16" type="ORF">CLEP1334_LOCUS17914</name>
</gene>
<evidence type="ECO:0000256" key="2">
    <source>
        <dbReference type="ARBA" id="ARBA00001946"/>
    </source>
</evidence>
<dbReference type="PANTHER" id="PTHR10682:SF10">
    <property type="entry name" value="POLYNUCLEOTIDE ADENYLYLTRANSFERASE"/>
    <property type="match status" value="1"/>
</dbReference>
<evidence type="ECO:0000256" key="5">
    <source>
        <dbReference type="ARBA" id="ARBA00012388"/>
    </source>
</evidence>
<keyword evidence="8" id="KW-0479">Metal-binding</keyword>
<comment type="subcellular location">
    <subcellularLocation>
        <location evidence="3">Nucleus</location>
    </subcellularLocation>
</comment>
<evidence type="ECO:0000256" key="4">
    <source>
        <dbReference type="ARBA" id="ARBA00010912"/>
    </source>
</evidence>
<dbReference type="GO" id="GO:0046872">
    <property type="term" value="F:metal ion binding"/>
    <property type="evidence" value="ECO:0007669"/>
    <property type="project" value="UniProtKB-KW"/>
</dbReference>
<keyword evidence="7" id="KW-0808">Transferase</keyword>
<dbReference type="InterPro" id="IPR043519">
    <property type="entry name" value="NT_sf"/>
</dbReference>
<dbReference type="InterPro" id="IPR048840">
    <property type="entry name" value="PolA_pol_NTPase"/>
</dbReference>
<feature type="region of interest" description="Disordered" evidence="13">
    <location>
        <begin position="1"/>
        <end position="26"/>
    </location>
</feature>
<evidence type="ECO:0000256" key="7">
    <source>
        <dbReference type="ARBA" id="ARBA00022679"/>
    </source>
</evidence>